<evidence type="ECO:0000256" key="1">
    <source>
        <dbReference type="SAM" id="MobiDB-lite"/>
    </source>
</evidence>
<evidence type="ECO:0000313" key="4">
    <source>
        <dbReference type="EMBL" id="KAL2474553.1"/>
    </source>
</evidence>
<dbReference type="InterPro" id="IPR004332">
    <property type="entry name" value="Transposase_MuDR"/>
</dbReference>
<name>A0ABD1QEG9_9LAMI</name>
<dbReference type="AlphaFoldDB" id="A0ABD1QEG9"/>
<evidence type="ECO:0000259" key="2">
    <source>
        <dbReference type="Pfam" id="PF03108"/>
    </source>
</evidence>
<organism evidence="4 5">
    <name type="scientific">Abeliophyllum distichum</name>
    <dbReference type="NCBI Taxonomy" id="126358"/>
    <lineage>
        <taxon>Eukaryota</taxon>
        <taxon>Viridiplantae</taxon>
        <taxon>Streptophyta</taxon>
        <taxon>Embryophyta</taxon>
        <taxon>Tracheophyta</taxon>
        <taxon>Spermatophyta</taxon>
        <taxon>Magnoliopsida</taxon>
        <taxon>eudicotyledons</taxon>
        <taxon>Gunneridae</taxon>
        <taxon>Pentapetalae</taxon>
        <taxon>asterids</taxon>
        <taxon>lamiids</taxon>
        <taxon>Lamiales</taxon>
        <taxon>Oleaceae</taxon>
        <taxon>Forsythieae</taxon>
        <taxon>Abeliophyllum</taxon>
    </lineage>
</organism>
<reference evidence="5" key="1">
    <citation type="submission" date="2024-07" db="EMBL/GenBank/DDBJ databases">
        <title>Two chromosome-level genome assemblies of Korean endemic species Abeliophyllum distichum and Forsythia ovata (Oleaceae).</title>
        <authorList>
            <person name="Jang H."/>
        </authorList>
    </citation>
    <scope>NUCLEOTIDE SEQUENCE [LARGE SCALE GENOMIC DNA]</scope>
</reference>
<feature type="domain" description="Transposase MuDR plant" evidence="2">
    <location>
        <begin position="132"/>
        <end position="194"/>
    </location>
</feature>
<dbReference type="Pfam" id="PF03108">
    <property type="entry name" value="DBD_Tnp_Mut"/>
    <property type="match status" value="1"/>
</dbReference>
<dbReference type="PANTHER" id="PTHR31973:SF187">
    <property type="entry name" value="MUTATOR TRANSPOSASE MUDRA PROTEIN"/>
    <property type="match status" value="1"/>
</dbReference>
<dbReference type="EMBL" id="JBFOLK010000011">
    <property type="protein sequence ID" value="KAL2474553.1"/>
    <property type="molecule type" value="Genomic_DNA"/>
</dbReference>
<sequence length="641" mass="73524">MEGGLILLCKYISDTLPIKVSVGGDLNSVLRKLCDNWNSLEVDTILLRYCVPGYDRCFLRNEEEFRNMISLISAFELKFVDISVSDSKTVSLDCKTVSHDCDTIFGNEGSAITTYCSSTNSRALLSSSWSSVITHVGQRFERGVAEFRDALCKFSIERGFKFDYMRNNNGRVEAQCSNRYSDDCRWYICATVSKVSGFCYIQKLVNEHSCPIVLRKEKSERLSCKVISGLIVDILREKPTLCSNDIVLHFLTNYGYTISYEKAWKALERAKGLIFGDASESFKQLHWYIEAARSFNHGSHIDLEVDQVSKRFQRLFVSYHACIHGFNHCRPVLFIDGTFLKGRFKGILLSATAKNGNQGLYPLAYAVVDSENYDNWLWFLEQLRSIVQSNRELTFVSDRNVGLMEALPKAFPTSNHFFCLQHLKGNLRDKFSGDGFSNSYRERMVWLFRECAHAPTIALFNQKLEVLKREGGAIVQRFLDGLPFENWSNAHSVGCRYGEMSSNAAESFNAWIVDCRSLPITRMVDNMRIKLMNMFVTRRTDSVAAINRSGRRIDEFVDYYFHVAAFRKSYEEVIHPIPTSMRLEYENSANFDILPPPTKRQPGRPKKRRIRSRGEQVRMIRCGRCGKLGNHNKKTCKESLV</sequence>
<gene>
    <name evidence="4" type="ORF">Adt_35289</name>
</gene>
<comment type="caution">
    <text evidence="4">The sequence shown here is derived from an EMBL/GenBank/DDBJ whole genome shotgun (WGS) entry which is preliminary data.</text>
</comment>
<dbReference type="PANTHER" id="PTHR31973">
    <property type="entry name" value="POLYPROTEIN, PUTATIVE-RELATED"/>
    <property type="match status" value="1"/>
</dbReference>
<feature type="compositionally biased region" description="Basic residues" evidence="1">
    <location>
        <begin position="601"/>
        <end position="611"/>
    </location>
</feature>
<evidence type="ECO:0000259" key="3">
    <source>
        <dbReference type="Pfam" id="PF10551"/>
    </source>
</evidence>
<feature type="region of interest" description="Disordered" evidence="1">
    <location>
        <begin position="593"/>
        <end position="615"/>
    </location>
</feature>
<keyword evidence="5" id="KW-1185">Reference proteome</keyword>
<dbReference type="Pfam" id="PF10551">
    <property type="entry name" value="MULE"/>
    <property type="match status" value="1"/>
</dbReference>
<accession>A0ABD1QEG9</accession>
<evidence type="ECO:0000313" key="5">
    <source>
        <dbReference type="Proteomes" id="UP001604336"/>
    </source>
</evidence>
<protein>
    <submittedName>
        <fullName evidence="4">MuDR family transposase</fullName>
    </submittedName>
</protein>
<dbReference type="Proteomes" id="UP001604336">
    <property type="component" value="Unassembled WGS sequence"/>
</dbReference>
<feature type="domain" description="MULE transposase" evidence="3">
    <location>
        <begin position="332"/>
        <end position="424"/>
    </location>
</feature>
<dbReference type="InterPro" id="IPR018289">
    <property type="entry name" value="MULE_transposase_dom"/>
</dbReference>
<proteinExistence type="predicted"/>